<keyword evidence="2" id="KW-1185">Reference proteome</keyword>
<reference evidence="1 2" key="1">
    <citation type="journal article" date="2012" name="J. Bacteriol.">
        <title>Genome Sequence of Pectin-Degrading Alishewanella aestuarii Strain B11T, Isolated from Tidal Flat Sediment.</title>
        <authorList>
            <person name="Jung J."/>
            <person name="Choi S."/>
            <person name="Chun J."/>
            <person name="Park W."/>
        </authorList>
    </citation>
    <scope>NUCLEOTIDE SEQUENCE [LARGE SCALE GENOMIC DNA]</scope>
    <source>
        <strain evidence="1 2">B11</strain>
    </source>
</reference>
<organism evidence="1 2">
    <name type="scientific">Alishewanella aestuarii B11</name>
    <dbReference type="NCBI Taxonomy" id="1197174"/>
    <lineage>
        <taxon>Bacteria</taxon>
        <taxon>Pseudomonadati</taxon>
        <taxon>Pseudomonadota</taxon>
        <taxon>Gammaproteobacteria</taxon>
        <taxon>Alteromonadales</taxon>
        <taxon>Alteromonadaceae</taxon>
        <taxon>Alishewanella</taxon>
    </lineage>
</organism>
<dbReference type="EMBL" id="ALAB01000029">
    <property type="protein sequence ID" value="EJI84598.1"/>
    <property type="molecule type" value="Genomic_DNA"/>
</dbReference>
<protein>
    <submittedName>
        <fullName evidence="1">Uncharacterized protein</fullName>
    </submittedName>
</protein>
<sequence>MTIHKAIAIGLAANEVSKKITGSNESSAARTAVATGTGALMGMAAAGTLTVGAAALGVASAPVTVPLALFSAGVAGLSSLFD</sequence>
<evidence type="ECO:0000313" key="1">
    <source>
        <dbReference type="EMBL" id="EJI84598.1"/>
    </source>
</evidence>
<proteinExistence type="predicted"/>
<comment type="caution">
    <text evidence="1">The sequence shown here is derived from an EMBL/GenBank/DDBJ whole genome shotgun (WGS) entry which is preliminary data.</text>
</comment>
<evidence type="ECO:0000313" key="2">
    <source>
        <dbReference type="Proteomes" id="UP000012043"/>
    </source>
</evidence>
<gene>
    <name evidence="1" type="ORF">AEST_25310</name>
</gene>
<accession>J1Q0P9</accession>
<dbReference type="RefSeq" id="WP_008609481.1">
    <property type="nucleotide sequence ID" value="NZ_ALAB01000029.1"/>
</dbReference>
<dbReference type="AlphaFoldDB" id="J1Q0P9"/>
<dbReference type="PATRIC" id="fig|1197174.4.peg.2475"/>
<dbReference type="Proteomes" id="UP000012043">
    <property type="component" value="Unassembled WGS sequence"/>
</dbReference>
<name>J1Q0P9_9ALTE</name>